<evidence type="ECO:0000256" key="2">
    <source>
        <dbReference type="SAM" id="Coils"/>
    </source>
</evidence>
<evidence type="ECO:0000313" key="6">
    <source>
        <dbReference type="Proteomes" id="UP001501682"/>
    </source>
</evidence>
<sequence>MKPYPFIYLFIISLSFGYSQNIYQKDTLTILADSLQLKGEYDQALIFRKQAIQTLNNSSVDYQTYLKAKLFHTNSASMEFKSYDYHNVDKTITKKVREQYLDSALQSAISARDLYSREKHPDRIFQYQIQNRIYHQTAYLGNWEHALEQAQLGYEVLKDTLSNKDKSFVDLIYDIGFIYSALGDYSKAVEHYQTSLDLYKSIIGEYNTDVAQAYNNIAVEYRYLGLKTKELESLLKAKTIWEALDENDNQQFLYSCYGNLFYWYSYYGDFDKAEEYILKKDKLRTIAKTTKNNLLLRNKEEIYEDQLSNWYDLMLHYSRKKDTLKTVYYTDAIIKTIDTRKKLSRFEVNTLSATLKFYASIIATKQPEKALQLLNKTIAITEDYKTEYYTKAFSTKLYKAELLIEGRNFDEASILLDQLKDFKEDEATSSQFKLAILNAKTAQGLDQKEASKHYFDEAFRVVNNSNKTIEDLKLEDLKPLISFETIAGFLAMGDFYFERYNEDHSKINLEKATQRYVLASEIYNQLYLGQRYNESLFLNYNAINKGLLKVASVQPDDTSLLSEILNSIENNGSKLTWSKFVFNNQRQQLNIPQNLINQEENIKAQLNFYQKALIDLKQDSDEKKSLWQNKIFKLKNDLDKVQDSIKQQNQTYYQFNVQHFDIKTLQEDLKDNEGVVKYIFTEDKLYPFLITKSQIKILPQSDKTIVISALKTCLSTLKERTPNYQESFKRLSTLLLPQLNYGDYEKLTIIPDGAIHYLPFEAFLLEENMPLISYGSSLLLYQEQKKIKSSFEKVKIGAFSASNLESKLPKASSELNAILNIFNGDAFLNASKLNFMDQANNFNVLHLAMHSNIDEVHPEFSSLNFYGEEDNLLFISELYNETLKANMAVLSACDTGNGFYENGEGVISLSRAFNYAGVPSTVMSLWKVEDEATAKIMSYFYTHLKQGEFKDEALKNAKLDYLKHTDDDLLKHPYYWSGFVISGNTDALVETQYYWVYVLIGLFVGVLFFRKRLIQFFKK</sequence>
<reference evidence="6" key="1">
    <citation type="journal article" date="2019" name="Int. J. Syst. Evol. Microbiol.">
        <title>The Global Catalogue of Microorganisms (GCM) 10K type strain sequencing project: providing services to taxonomists for standard genome sequencing and annotation.</title>
        <authorList>
            <consortium name="The Broad Institute Genomics Platform"/>
            <consortium name="The Broad Institute Genome Sequencing Center for Infectious Disease"/>
            <person name="Wu L."/>
            <person name="Ma J."/>
        </authorList>
    </citation>
    <scope>NUCLEOTIDE SEQUENCE [LARGE SCALE GENOMIC DNA]</scope>
    <source>
        <strain evidence="6">JCM 17633</strain>
    </source>
</reference>
<proteinExistence type="predicted"/>
<dbReference type="Pfam" id="PF12770">
    <property type="entry name" value="CHAT"/>
    <property type="match status" value="1"/>
</dbReference>
<feature type="repeat" description="TPR" evidence="1">
    <location>
        <begin position="169"/>
        <end position="202"/>
    </location>
</feature>
<dbReference type="PANTHER" id="PTHR10098">
    <property type="entry name" value="RAPSYN-RELATED"/>
    <property type="match status" value="1"/>
</dbReference>
<feature type="transmembrane region" description="Helical" evidence="3">
    <location>
        <begin position="992"/>
        <end position="1009"/>
    </location>
</feature>
<evidence type="ECO:0000256" key="1">
    <source>
        <dbReference type="PROSITE-ProRule" id="PRU00339"/>
    </source>
</evidence>
<keyword evidence="1" id="KW-0802">TPR repeat</keyword>
<dbReference type="SUPFAM" id="SSF48452">
    <property type="entry name" value="TPR-like"/>
    <property type="match status" value="1"/>
</dbReference>
<keyword evidence="3" id="KW-0812">Transmembrane</keyword>
<evidence type="ECO:0000259" key="4">
    <source>
        <dbReference type="Pfam" id="PF12770"/>
    </source>
</evidence>
<accession>A0ABP8D1Z7</accession>
<dbReference type="Proteomes" id="UP001501682">
    <property type="component" value="Unassembled WGS sequence"/>
</dbReference>
<feature type="domain" description="CHAT" evidence="4">
    <location>
        <begin position="726"/>
        <end position="984"/>
    </location>
</feature>
<dbReference type="InterPro" id="IPR019734">
    <property type="entry name" value="TPR_rpt"/>
</dbReference>
<dbReference type="RefSeq" id="WP_344715931.1">
    <property type="nucleotide sequence ID" value="NZ_BAABCB010000030.1"/>
</dbReference>
<dbReference type="Pfam" id="PF13424">
    <property type="entry name" value="TPR_12"/>
    <property type="match status" value="1"/>
</dbReference>
<keyword evidence="3" id="KW-1133">Transmembrane helix</keyword>
<keyword evidence="3" id="KW-0472">Membrane</keyword>
<dbReference type="SMART" id="SM00028">
    <property type="entry name" value="TPR"/>
    <property type="match status" value="3"/>
</dbReference>
<feature type="coiled-coil region" evidence="2">
    <location>
        <begin position="599"/>
        <end position="651"/>
    </location>
</feature>
<gene>
    <name evidence="5" type="ORF">GCM10022292_31470</name>
</gene>
<dbReference type="PROSITE" id="PS50005">
    <property type="entry name" value="TPR"/>
    <property type="match status" value="1"/>
</dbReference>
<evidence type="ECO:0000256" key="3">
    <source>
        <dbReference type="SAM" id="Phobius"/>
    </source>
</evidence>
<dbReference type="InterPro" id="IPR011990">
    <property type="entry name" value="TPR-like_helical_dom_sf"/>
</dbReference>
<keyword evidence="2" id="KW-0175">Coiled coil</keyword>
<protein>
    <recommendedName>
        <fullName evidence="4">CHAT domain-containing protein</fullName>
    </recommendedName>
</protein>
<dbReference type="InterPro" id="IPR024983">
    <property type="entry name" value="CHAT_dom"/>
</dbReference>
<name>A0ABP8D1Z7_9FLAO</name>
<dbReference type="EMBL" id="BAABCB010000030">
    <property type="protein sequence ID" value="GAA4246166.1"/>
    <property type="molecule type" value="Genomic_DNA"/>
</dbReference>
<comment type="caution">
    <text evidence="5">The sequence shown here is derived from an EMBL/GenBank/DDBJ whole genome shotgun (WGS) entry which is preliminary data.</text>
</comment>
<dbReference type="Gene3D" id="1.25.40.10">
    <property type="entry name" value="Tetratricopeptide repeat domain"/>
    <property type="match status" value="1"/>
</dbReference>
<keyword evidence="6" id="KW-1185">Reference proteome</keyword>
<organism evidence="5 6">
    <name type="scientific">Winogradskyella damuponensis</name>
    <dbReference type="NCBI Taxonomy" id="943939"/>
    <lineage>
        <taxon>Bacteria</taxon>
        <taxon>Pseudomonadati</taxon>
        <taxon>Bacteroidota</taxon>
        <taxon>Flavobacteriia</taxon>
        <taxon>Flavobacteriales</taxon>
        <taxon>Flavobacteriaceae</taxon>
        <taxon>Winogradskyella</taxon>
    </lineage>
</organism>
<evidence type="ECO:0000313" key="5">
    <source>
        <dbReference type="EMBL" id="GAA4246166.1"/>
    </source>
</evidence>